<dbReference type="PROSITE" id="PS50003">
    <property type="entry name" value="PH_DOMAIN"/>
    <property type="match status" value="1"/>
</dbReference>
<dbReference type="InterPro" id="IPR039680">
    <property type="entry name" value="PLEKHB1/2"/>
</dbReference>
<evidence type="ECO:0000256" key="2">
    <source>
        <dbReference type="ARBA" id="ARBA00023136"/>
    </source>
</evidence>
<dbReference type="EMBL" id="CP151502">
    <property type="protein sequence ID" value="WZN59459.1"/>
    <property type="molecule type" value="Genomic_DNA"/>
</dbReference>
<dbReference type="PANTHER" id="PTHR14309">
    <property type="entry name" value="EXPRESSED PROTEIN"/>
    <property type="match status" value="1"/>
</dbReference>
<gene>
    <name evidence="4" type="ORF">HKI87_02g09850</name>
</gene>
<dbReference type="Gene3D" id="2.30.29.30">
    <property type="entry name" value="Pleckstrin-homology domain (PH domain)/Phosphotyrosine-binding domain (PTB)"/>
    <property type="match status" value="1"/>
</dbReference>
<protein>
    <submittedName>
        <fullName evidence="4">PH domain-containing protein</fullName>
    </submittedName>
</protein>
<dbReference type="GO" id="GO:0045595">
    <property type="term" value="P:regulation of cell differentiation"/>
    <property type="evidence" value="ECO:0007669"/>
    <property type="project" value="TreeGrafter"/>
</dbReference>
<keyword evidence="2" id="KW-0472">Membrane</keyword>
<evidence type="ECO:0000256" key="1">
    <source>
        <dbReference type="ARBA" id="ARBA00004370"/>
    </source>
</evidence>
<dbReference type="InterPro" id="IPR001849">
    <property type="entry name" value="PH_domain"/>
</dbReference>
<dbReference type="AlphaFoldDB" id="A0AAX4NZU5"/>
<dbReference type="SUPFAM" id="SSF50729">
    <property type="entry name" value="PH domain-like"/>
    <property type="match status" value="1"/>
</dbReference>
<dbReference type="Pfam" id="PF00169">
    <property type="entry name" value="PH"/>
    <property type="match status" value="1"/>
</dbReference>
<sequence length="310" mass="34416">MKPEKTKSLFWKSFVHHVSPLSAKKQGADPLRGDMSGWLSKRGRIVRGWKDRYFVLRHGKLVYYSGEDAKTKRGAVELGETTSLTLLRRGQEVVLHVKTPGRVLEVKHADEEGTKAWYEACREHITRQAALARAKTSSRAGTDGLPEGAVLCGTMGKSKVMGRESLGEGWASNTSRWTTFTSRYFVLCAEDGMEGEDDTPGEPGTSFALNYYTDESCKTQRGRLSLGKGVGCQFHTTRVPWGKHAAEDLKFESPIFLVLSCQDWLVVLCPRTDEEGVQWRAALDTVNALRDGEGEKRKTLGSANGSREGR</sequence>
<dbReference type="SMART" id="SM00233">
    <property type="entry name" value="PH"/>
    <property type="match status" value="2"/>
</dbReference>
<keyword evidence="5" id="KW-1185">Reference proteome</keyword>
<dbReference type="PANTHER" id="PTHR14309:SF10">
    <property type="entry name" value="PH DOMAIN-CONTAINING PROTEIN"/>
    <property type="match status" value="1"/>
</dbReference>
<evidence type="ECO:0000313" key="4">
    <source>
        <dbReference type="EMBL" id="WZN59459.1"/>
    </source>
</evidence>
<dbReference type="GO" id="GO:0016020">
    <property type="term" value="C:membrane"/>
    <property type="evidence" value="ECO:0007669"/>
    <property type="project" value="UniProtKB-SubCell"/>
</dbReference>
<dbReference type="Proteomes" id="UP001472866">
    <property type="component" value="Chromosome 02"/>
</dbReference>
<feature type="domain" description="PH" evidence="3">
    <location>
        <begin position="32"/>
        <end position="126"/>
    </location>
</feature>
<reference evidence="4 5" key="1">
    <citation type="submission" date="2024-03" db="EMBL/GenBank/DDBJ databases">
        <title>Complete genome sequence of the green alga Chloropicon roscoffensis RCC1871.</title>
        <authorList>
            <person name="Lemieux C."/>
            <person name="Pombert J.-F."/>
            <person name="Otis C."/>
            <person name="Turmel M."/>
        </authorList>
    </citation>
    <scope>NUCLEOTIDE SEQUENCE [LARGE SCALE GENOMIC DNA]</scope>
    <source>
        <strain evidence="4 5">RCC1871</strain>
    </source>
</reference>
<evidence type="ECO:0000313" key="5">
    <source>
        <dbReference type="Proteomes" id="UP001472866"/>
    </source>
</evidence>
<proteinExistence type="predicted"/>
<accession>A0AAX4NZU5</accession>
<name>A0AAX4NZU5_9CHLO</name>
<comment type="subcellular location">
    <subcellularLocation>
        <location evidence="1">Membrane</location>
    </subcellularLocation>
</comment>
<organism evidence="4 5">
    <name type="scientific">Chloropicon roscoffensis</name>
    <dbReference type="NCBI Taxonomy" id="1461544"/>
    <lineage>
        <taxon>Eukaryota</taxon>
        <taxon>Viridiplantae</taxon>
        <taxon>Chlorophyta</taxon>
        <taxon>Chloropicophyceae</taxon>
        <taxon>Chloropicales</taxon>
        <taxon>Chloropicaceae</taxon>
        <taxon>Chloropicon</taxon>
    </lineage>
</organism>
<evidence type="ECO:0000259" key="3">
    <source>
        <dbReference type="PROSITE" id="PS50003"/>
    </source>
</evidence>
<dbReference type="InterPro" id="IPR011993">
    <property type="entry name" value="PH-like_dom_sf"/>
</dbReference>